<dbReference type="PANTHER" id="PTHR30429">
    <property type="entry name" value="D-METHIONINE-BINDING LIPOPROTEIN METQ"/>
    <property type="match status" value="1"/>
</dbReference>
<dbReference type="GO" id="GO:0016020">
    <property type="term" value="C:membrane"/>
    <property type="evidence" value="ECO:0007669"/>
    <property type="project" value="UniProtKB-SubCell"/>
</dbReference>
<protein>
    <submittedName>
        <fullName evidence="8">MetQ/NlpA family ABC transporter substrate-binding protein</fullName>
    </submittedName>
</protein>
<feature type="region of interest" description="Disordered" evidence="7">
    <location>
        <begin position="27"/>
        <end position="70"/>
    </location>
</feature>
<dbReference type="AlphaFoldDB" id="A0A841TZB7"/>
<reference evidence="8 9" key="1">
    <citation type="submission" date="2020-08" db="EMBL/GenBank/DDBJ databases">
        <title>Cohnella phylogeny.</title>
        <authorList>
            <person name="Dunlap C."/>
        </authorList>
    </citation>
    <scope>NUCLEOTIDE SEQUENCE [LARGE SCALE GENOMIC DNA]</scope>
    <source>
        <strain evidence="8 9">DSM 25239</strain>
    </source>
</reference>
<comment type="similarity">
    <text evidence="2">Belongs to the NlpA lipoprotein family.</text>
</comment>
<evidence type="ECO:0000256" key="6">
    <source>
        <dbReference type="ARBA" id="ARBA00023288"/>
    </source>
</evidence>
<dbReference type="Gene3D" id="3.40.190.10">
    <property type="entry name" value="Periplasmic binding protein-like II"/>
    <property type="match status" value="2"/>
</dbReference>
<dbReference type="InterPro" id="IPR004872">
    <property type="entry name" value="Lipoprotein_NlpA"/>
</dbReference>
<dbReference type="Proteomes" id="UP000553776">
    <property type="component" value="Unassembled WGS sequence"/>
</dbReference>
<evidence type="ECO:0000313" key="8">
    <source>
        <dbReference type="EMBL" id="MBB6692452.1"/>
    </source>
</evidence>
<dbReference type="PANTHER" id="PTHR30429:SF0">
    <property type="entry name" value="METHIONINE-BINDING LIPOPROTEIN METQ"/>
    <property type="match status" value="1"/>
</dbReference>
<keyword evidence="9" id="KW-1185">Reference proteome</keyword>
<organism evidence="8 9">
    <name type="scientific">Cohnella xylanilytica</name>
    <dbReference type="NCBI Taxonomy" id="557555"/>
    <lineage>
        <taxon>Bacteria</taxon>
        <taxon>Bacillati</taxon>
        <taxon>Bacillota</taxon>
        <taxon>Bacilli</taxon>
        <taxon>Bacillales</taxon>
        <taxon>Paenibacillaceae</taxon>
        <taxon>Cohnella</taxon>
    </lineage>
</organism>
<keyword evidence="6" id="KW-0449">Lipoprotein</keyword>
<name>A0A841TZB7_9BACL</name>
<keyword evidence="4" id="KW-0472">Membrane</keyword>
<comment type="caution">
    <text evidence="8">The sequence shown here is derived from an EMBL/GenBank/DDBJ whole genome shotgun (WGS) entry which is preliminary data.</text>
</comment>
<keyword evidence="5" id="KW-0564">Palmitate</keyword>
<accession>A0A841TZB7</accession>
<evidence type="ECO:0000256" key="7">
    <source>
        <dbReference type="SAM" id="MobiDB-lite"/>
    </source>
</evidence>
<dbReference type="EMBL" id="JACJVR010000053">
    <property type="protein sequence ID" value="MBB6692452.1"/>
    <property type="molecule type" value="Genomic_DNA"/>
</dbReference>
<sequence>MSKKSVSLLLVLFVILGGILAGCGSNDDKNAGGSSPSASPSSASPSAASPEASSGESASPSSSSEAPKEEVTLKVGAAAVPHAEILEFVKPKLKEEGVNLDIVVFDDEGQLNPALKDGQIDANYFQHVPYLDSVKDEKGYDFAVTTKVHVEPIGLYSNKHKSKDELPEGAKIGIPNNPSNEYRALVLLQQQGLIKLKDGLTTYEATPKDIVDNPKKLKFVEADSATLPRSLPDLDGAVINTNLVLEAKIDPNSALFREDANSPYANVIVVRKGDENKDAIQKLDAALTSPDVKKFLEDKYGVAVVPAF</sequence>
<proteinExistence type="inferred from homology"/>
<dbReference type="CDD" id="cd13597">
    <property type="entry name" value="PBP2_lipoprotein_Tp32"/>
    <property type="match status" value="1"/>
</dbReference>
<dbReference type="PROSITE" id="PS51257">
    <property type="entry name" value="PROKAR_LIPOPROTEIN"/>
    <property type="match status" value="1"/>
</dbReference>
<keyword evidence="3" id="KW-0732">Signal</keyword>
<evidence type="ECO:0000256" key="3">
    <source>
        <dbReference type="ARBA" id="ARBA00022729"/>
    </source>
</evidence>
<dbReference type="PIRSF" id="PIRSF002854">
    <property type="entry name" value="MetQ"/>
    <property type="match status" value="1"/>
</dbReference>
<evidence type="ECO:0000256" key="1">
    <source>
        <dbReference type="ARBA" id="ARBA00004635"/>
    </source>
</evidence>
<evidence type="ECO:0000256" key="4">
    <source>
        <dbReference type="ARBA" id="ARBA00023136"/>
    </source>
</evidence>
<dbReference type="SUPFAM" id="SSF53850">
    <property type="entry name" value="Periplasmic binding protein-like II"/>
    <property type="match status" value="1"/>
</dbReference>
<gene>
    <name evidence="8" type="ORF">H7B90_13660</name>
</gene>
<dbReference type="Pfam" id="PF03180">
    <property type="entry name" value="Lipoprotein_9"/>
    <property type="match status" value="1"/>
</dbReference>
<evidence type="ECO:0000256" key="2">
    <source>
        <dbReference type="ARBA" id="ARBA00008973"/>
    </source>
</evidence>
<dbReference type="RefSeq" id="WP_185136446.1">
    <property type="nucleotide sequence ID" value="NZ_JACJVR010000053.1"/>
</dbReference>
<evidence type="ECO:0000313" key="9">
    <source>
        <dbReference type="Proteomes" id="UP000553776"/>
    </source>
</evidence>
<comment type="subcellular location">
    <subcellularLocation>
        <location evidence="1">Membrane</location>
        <topology evidence="1">Lipid-anchor</topology>
    </subcellularLocation>
</comment>
<feature type="compositionally biased region" description="Low complexity" evidence="7">
    <location>
        <begin position="31"/>
        <end position="65"/>
    </location>
</feature>
<evidence type="ECO:0000256" key="5">
    <source>
        <dbReference type="ARBA" id="ARBA00023139"/>
    </source>
</evidence>